<dbReference type="Proteomes" id="UP000326380">
    <property type="component" value="Unassembled WGS sequence"/>
</dbReference>
<accession>A0AA88FG66</accession>
<evidence type="ECO:0000313" key="1">
    <source>
        <dbReference type="EMBL" id="KAA9331305.1"/>
    </source>
</evidence>
<dbReference type="EMBL" id="VTWU01000005">
    <property type="protein sequence ID" value="KAA9331305.1"/>
    <property type="molecule type" value="Genomic_DNA"/>
</dbReference>
<organism evidence="1 2">
    <name type="scientific">Hymenobacter busanensis</name>
    <dbReference type="NCBI Taxonomy" id="2607656"/>
    <lineage>
        <taxon>Bacteria</taxon>
        <taxon>Pseudomonadati</taxon>
        <taxon>Bacteroidota</taxon>
        <taxon>Cytophagia</taxon>
        <taxon>Cytophagales</taxon>
        <taxon>Hymenobacteraceae</taxon>
        <taxon>Hymenobacter</taxon>
    </lineage>
</organism>
<protein>
    <recommendedName>
        <fullName evidence="3">Carboxypeptidase-like regulatory domain-containing protein</fullName>
    </recommendedName>
</protein>
<dbReference type="SUPFAM" id="SSF49464">
    <property type="entry name" value="Carboxypeptidase regulatory domain-like"/>
    <property type="match status" value="1"/>
</dbReference>
<sequence length="285" mass="30620">MRRGFGRKFSGAVWNSRNGGIHFPKRLHCHIMPRPTVTLAVPQPCHESWDAMTPTATGRHCAACQKVVIDFTQKTDAELLAFLRQRPGNTCGRFAAGQLQRPLQPARSAGMPWRTWLAAAATLWGLRELSAEVGLAQGQPVEKVIERTPSGEKAAGLAEPIGPEASPFNAAPIVVRGVVVDSATHEPVPGATILLTNTTIGVASAVDGSFSLELPADISVVSRTPLITISSVGYVKQHLKPGALQGQTIALAADSRTMGEVVITKISPWYSPSSLWWRARSLFIH</sequence>
<evidence type="ECO:0008006" key="3">
    <source>
        <dbReference type="Google" id="ProtNLM"/>
    </source>
</evidence>
<dbReference type="InterPro" id="IPR008969">
    <property type="entry name" value="CarboxyPept-like_regulatory"/>
</dbReference>
<gene>
    <name evidence="1" type="ORF">F0P96_13720</name>
</gene>
<proteinExistence type="predicted"/>
<evidence type="ECO:0000313" key="2">
    <source>
        <dbReference type="Proteomes" id="UP000326380"/>
    </source>
</evidence>
<dbReference type="AlphaFoldDB" id="A0AA88FG66"/>
<keyword evidence="2" id="KW-1185">Reference proteome</keyword>
<dbReference type="Pfam" id="PF13715">
    <property type="entry name" value="CarbopepD_reg_2"/>
    <property type="match status" value="1"/>
</dbReference>
<name>A0AA88FG66_9BACT</name>
<dbReference type="Gene3D" id="2.60.40.1120">
    <property type="entry name" value="Carboxypeptidase-like, regulatory domain"/>
    <property type="match status" value="1"/>
</dbReference>
<comment type="caution">
    <text evidence="1">The sequence shown here is derived from an EMBL/GenBank/DDBJ whole genome shotgun (WGS) entry which is preliminary data.</text>
</comment>
<reference evidence="1 2" key="1">
    <citation type="submission" date="2019-09" db="EMBL/GenBank/DDBJ databases">
        <title>Genome sequence of Hymenobacter sp. M3.</title>
        <authorList>
            <person name="Srinivasan S."/>
        </authorList>
    </citation>
    <scope>NUCLEOTIDE SEQUENCE [LARGE SCALE GENOMIC DNA]</scope>
    <source>
        <strain evidence="1 2">M3</strain>
    </source>
</reference>